<dbReference type="EMBL" id="BPQR01000060">
    <property type="protein sequence ID" value="GJE08042.1"/>
    <property type="molecule type" value="Genomic_DNA"/>
</dbReference>
<keyword evidence="5" id="KW-0998">Cell outer membrane</keyword>
<reference evidence="6" key="2">
    <citation type="submission" date="2021-08" db="EMBL/GenBank/DDBJ databases">
        <authorList>
            <person name="Tani A."/>
            <person name="Ola A."/>
            <person name="Ogura Y."/>
            <person name="Katsura K."/>
            <person name="Hayashi T."/>
        </authorList>
    </citation>
    <scope>NUCLEOTIDE SEQUENCE</scope>
    <source>
        <strain evidence="6">LMG 23639</strain>
    </source>
</reference>
<dbReference type="Proteomes" id="UP001055102">
    <property type="component" value="Unassembled WGS sequence"/>
</dbReference>
<organism evidence="6 7">
    <name type="scientific">Methylobacterium jeotgali</name>
    <dbReference type="NCBI Taxonomy" id="381630"/>
    <lineage>
        <taxon>Bacteria</taxon>
        <taxon>Pseudomonadati</taxon>
        <taxon>Pseudomonadota</taxon>
        <taxon>Alphaproteobacteria</taxon>
        <taxon>Hyphomicrobiales</taxon>
        <taxon>Methylobacteriaceae</taxon>
        <taxon>Methylobacterium</taxon>
    </lineage>
</organism>
<sequence length="126" mass="14118">MEQSRDQIRAAIVSAWGQLESAKARVIASQAQVQANEVALNGVREEAYVGQRTTLDVLNAQQELLNARVALITAQRDRVIFSYGVVQAIGRLTIRYTELKVAAYSPKTHYDQVKDLWYGLRTPDGR</sequence>
<protein>
    <submittedName>
        <fullName evidence="6">Outer membrane efflux protein BepC</fullName>
    </submittedName>
</protein>
<reference evidence="6" key="1">
    <citation type="journal article" date="2021" name="Front. Microbiol.">
        <title>Comprehensive Comparative Genomics and Phenotyping of Methylobacterium Species.</title>
        <authorList>
            <person name="Alessa O."/>
            <person name="Ogura Y."/>
            <person name="Fujitani Y."/>
            <person name="Takami H."/>
            <person name="Hayashi T."/>
            <person name="Sahin N."/>
            <person name="Tani A."/>
        </authorList>
    </citation>
    <scope>NUCLEOTIDE SEQUENCE</scope>
    <source>
        <strain evidence="6">LMG 23639</strain>
    </source>
</reference>
<keyword evidence="3" id="KW-0812">Transmembrane</keyword>
<accession>A0ABQ4SY03</accession>
<evidence type="ECO:0000256" key="1">
    <source>
        <dbReference type="ARBA" id="ARBA00004442"/>
    </source>
</evidence>
<keyword evidence="2" id="KW-1134">Transmembrane beta strand</keyword>
<evidence type="ECO:0000256" key="2">
    <source>
        <dbReference type="ARBA" id="ARBA00022452"/>
    </source>
</evidence>
<keyword evidence="4" id="KW-0472">Membrane</keyword>
<comment type="caution">
    <text evidence="6">The sequence shown here is derived from an EMBL/GenBank/DDBJ whole genome shotgun (WGS) entry which is preliminary data.</text>
</comment>
<dbReference type="PANTHER" id="PTHR30026:SF22">
    <property type="entry name" value="OUTER MEMBRANE EFFLUX PROTEIN"/>
    <property type="match status" value="1"/>
</dbReference>
<dbReference type="Gene3D" id="1.20.1600.10">
    <property type="entry name" value="Outer membrane efflux proteins (OEP)"/>
    <property type="match status" value="1"/>
</dbReference>
<dbReference type="SUPFAM" id="SSF56954">
    <property type="entry name" value="Outer membrane efflux proteins (OEP)"/>
    <property type="match status" value="1"/>
</dbReference>
<evidence type="ECO:0000256" key="4">
    <source>
        <dbReference type="ARBA" id="ARBA00023136"/>
    </source>
</evidence>
<comment type="subcellular location">
    <subcellularLocation>
        <location evidence="1">Cell outer membrane</location>
    </subcellularLocation>
</comment>
<evidence type="ECO:0000313" key="6">
    <source>
        <dbReference type="EMBL" id="GJE08042.1"/>
    </source>
</evidence>
<evidence type="ECO:0000313" key="7">
    <source>
        <dbReference type="Proteomes" id="UP001055102"/>
    </source>
</evidence>
<dbReference type="PANTHER" id="PTHR30026">
    <property type="entry name" value="OUTER MEMBRANE PROTEIN TOLC"/>
    <property type="match status" value="1"/>
</dbReference>
<gene>
    <name evidence="6" type="primary">bepC_2</name>
    <name evidence="6" type="ORF">AOPFMNJM_3375</name>
</gene>
<evidence type="ECO:0000256" key="5">
    <source>
        <dbReference type="ARBA" id="ARBA00023237"/>
    </source>
</evidence>
<dbReference type="InterPro" id="IPR051906">
    <property type="entry name" value="TolC-like"/>
</dbReference>
<name>A0ABQ4SY03_9HYPH</name>
<keyword evidence="7" id="KW-1185">Reference proteome</keyword>
<evidence type="ECO:0000256" key="3">
    <source>
        <dbReference type="ARBA" id="ARBA00022692"/>
    </source>
</evidence>
<proteinExistence type="predicted"/>